<dbReference type="InterPro" id="IPR047192">
    <property type="entry name" value="Euk_RPA1_DBD_C"/>
</dbReference>
<keyword evidence="5 9" id="KW-0863">Zinc-finger</keyword>
<evidence type="ECO:0000256" key="6">
    <source>
        <dbReference type="ARBA" id="ARBA00022833"/>
    </source>
</evidence>
<evidence type="ECO:0000313" key="15">
    <source>
        <dbReference type="EMBL" id="CDK27204.1"/>
    </source>
</evidence>
<dbReference type="RefSeq" id="XP_022459200.1">
    <property type="nucleotide sequence ID" value="XM_022601570.1"/>
</dbReference>
<evidence type="ECO:0000256" key="4">
    <source>
        <dbReference type="ARBA" id="ARBA00022723"/>
    </source>
</evidence>
<dbReference type="InterPro" id="IPR012340">
    <property type="entry name" value="NA-bd_OB-fold"/>
</dbReference>
<evidence type="ECO:0000256" key="5">
    <source>
        <dbReference type="ARBA" id="ARBA00022771"/>
    </source>
</evidence>
<dbReference type="GO" id="GO:0043934">
    <property type="term" value="P:sporulation"/>
    <property type="evidence" value="ECO:0007669"/>
    <property type="project" value="EnsemblFungi"/>
</dbReference>
<dbReference type="GO" id="GO:0005829">
    <property type="term" value="C:cytosol"/>
    <property type="evidence" value="ECO:0007669"/>
    <property type="project" value="EnsemblFungi"/>
</dbReference>
<dbReference type="FunFam" id="2.40.50.140:FF:000090">
    <property type="entry name" value="Replication protein A subunit"/>
    <property type="match status" value="1"/>
</dbReference>
<dbReference type="CDD" id="cd04474">
    <property type="entry name" value="RPA1_DBD_A"/>
    <property type="match status" value="1"/>
</dbReference>
<dbReference type="GO" id="GO:0005662">
    <property type="term" value="C:DNA replication factor A complex"/>
    <property type="evidence" value="ECO:0007669"/>
    <property type="project" value="EnsemblFungi"/>
</dbReference>
<dbReference type="FunFam" id="2.40.50.140:FF:000041">
    <property type="entry name" value="Replication protein A subunit"/>
    <property type="match status" value="1"/>
</dbReference>
<dbReference type="Gene3D" id="2.40.50.140">
    <property type="entry name" value="Nucleic acid-binding proteins"/>
    <property type="match status" value="4"/>
</dbReference>
<evidence type="ECO:0000313" key="16">
    <source>
        <dbReference type="Proteomes" id="UP000019384"/>
    </source>
</evidence>
<keyword evidence="3 9" id="KW-0235">DNA replication</keyword>
<dbReference type="GO" id="GO:0007131">
    <property type="term" value="P:reciprocal meiotic recombination"/>
    <property type="evidence" value="ECO:0007669"/>
    <property type="project" value="EnsemblFungi"/>
</dbReference>
<evidence type="ECO:0000259" key="12">
    <source>
        <dbReference type="Pfam" id="PF04057"/>
    </source>
</evidence>
<name>W6ML47_9ASCO</name>
<dbReference type="InterPro" id="IPR004591">
    <property type="entry name" value="Rfa1"/>
</dbReference>
<keyword evidence="6 9" id="KW-0862">Zinc</keyword>
<dbReference type="InterPro" id="IPR031657">
    <property type="entry name" value="REPA_OB_2"/>
</dbReference>
<keyword evidence="16" id="KW-1185">Reference proteome</keyword>
<accession>W6ML47</accession>
<dbReference type="GO" id="GO:0000794">
    <property type="term" value="C:condensed nuclear chromosome"/>
    <property type="evidence" value="ECO:0007669"/>
    <property type="project" value="EnsemblFungi"/>
</dbReference>
<organism evidence="15 16">
    <name type="scientific">Kuraishia capsulata CBS 1993</name>
    <dbReference type="NCBI Taxonomy" id="1382522"/>
    <lineage>
        <taxon>Eukaryota</taxon>
        <taxon>Fungi</taxon>
        <taxon>Dikarya</taxon>
        <taxon>Ascomycota</taxon>
        <taxon>Saccharomycotina</taxon>
        <taxon>Pichiomycetes</taxon>
        <taxon>Pichiales</taxon>
        <taxon>Pichiaceae</taxon>
        <taxon>Kuraishia</taxon>
    </lineage>
</organism>
<sequence length="606" mass="68157">MTTADNQLTEHCLKDVFSINRRYKDGEPLVVQVTARREIDNPQGLRLRLMLTDGTFQANAIIRPEHVQAAQALNIQKFSIIKLINYDVQSMNSNNKKLIIIGNVELVAHDAPHGGTLRYVTVDEYFREHPEEDRFGSSEAPVREEKKPAAARNANSHHDNLYAIDQLSPYQNTWTIKARVSFKSDVKTWTNQRGEGKLFNVHFMDESNEIRATAFNEVADKYYDFLKEGHVYYVSKARIQPAKKQFSTLSHNYELALDRDSLIEECDDASDVPNLQYSFVSLERVPDLTTNSIIDVVGVLNKVDDLFSITAKSSGRPFDRRDITIVDSSHFAATVGLWNKIAVNFDIPVGTVVAIKGAKVQDFGGRTLSLTPSATIIANPETPEAYKLKGWYDTQGKNEKFIPVKGENAASAAYDLTSKASIFERTTIGAIHQTALGSSDTFFSFKGTISYIRSENIAYPACPNEGCSKKVLEEGDKWRCEKCNELHDAPRWRYILSVSILDETDQLWVTCFEEVAKTILGISANDLIKIRDAPSTDEGGMEDGEAAFKGYLTRATYKEFAFRLKGKLDNFNNVTRPRYQVMSLAEISYKNEAEAICDELASMSFQ</sequence>
<dbReference type="GO" id="GO:0000781">
    <property type="term" value="C:chromosome, telomeric region"/>
    <property type="evidence" value="ECO:0007669"/>
    <property type="project" value="EnsemblFungi"/>
</dbReference>
<dbReference type="GO" id="GO:0008270">
    <property type="term" value="F:zinc ion binding"/>
    <property type="evidence" value="ECO:0007669"/>
    <property type="project" value="UniProtKB-KW"/>
</dbReference>
<dbReference type="Proteomes" id="UP000019384">
    <property type="component" value="Unassembled WGS sequence"/>
</dbReference>
<dbReference type="PANTHER" id="PTHR47165:SF4">
    <property type="entry name" value="OS03G0429900 PROTEIN"/>
    <property type="match status" value="1"/>
</dbReference>
<dbReference type="GO" id="GO:0003697">
    <property type="term" value="F:single-stranded DNA binding"/>
    <property type="evidence" value="ECO:0007669"/>
    <property type="project" value="EnsemblFungi"/>
</dbReference>
<reference evidence="15" key="2">
    <citation type="submission" date="2014-02" db="EMBL/GenBank/DDBJ databases">
        <title>Complete DNA sequence of /Kuraishia capsulata/ illustrates novel genomic features among budding yeasts (/Saccharomycotina/).</title>
        <authorList>
            <person name="Morales L."/>
            <person name="Noel B."/>
            <person name="Porcel B."/>
            <person name="Marcet-Houben M."/>
            <person name="Hullo M-F."/>
            <person name="Sacerdot C."/>
            <person name="Tekaia F."/>
            <person name="Leh-Louis V."/>
            <person name="Despons L."/>
            <person name="Khanna V."/>
            <person name="Aury J-M."/>
            <person name="Barbe V."/>
            <person name="Couloux A."/>
            <person name="Labadie K."/>
            <person name="Pelletier E."/>
            <person name="Souciet J-L."/>
            <person name="Boekhout T."/>
            <person name="Gabaldon T."/>
            <person name="Wincker P."/>
            <person name="Dujon B."/>
        </authorList>
    </citation>
    <scope>NUCLEOTIDE SEQUENCE</scope>
    <source>
        <strain evidence="15">CBS 1993</strain>
    </source>
</reference>
<feature type="domain" description="OB" evidence="11">
    <location>
        <begin position="174"/>
        <end position="245"/>
    </location>
</feature>
<dbReference type="Pfam" id="PF08646">
    <property type="entry name" value="Rep_fac-A_C"/>
    <property type="match status" value="1"/>
</dbReference>
<keyword evidence="4 9" id="KW-0479">Metal-binding</keyword>
<gene>
    <name evidence="15" type="ORF">KUCA_T00003181001</name>
</gene>
<reference evidence="15" key="1">
    <citation type="submission" date="2013-12" db="EMBL/GenBank/DDBJ databases">
        <authorList>
            <person name="Genoscope - CEA"/>
        </authorList>
    </citation>
    <scope>NUCLEOTIDE SEQUENCE</scope>
    <source>
        <strain evidence="15">CBS 1993</strain>
    </source>
</reference>
<evidence type="ECO:0000256" key="7">
    <source>
        <dbReference type="ARBA" id="ARBA00023125"/>
    </source>
</evidence>
<dbReference type="GO" id="GO:0007004">
    <property type="term" value="P:telomere maintenance via telomerase"/>
    <property type="evidence" value="ECO:0007669"/>
    <property type="project" value="EnsemblFungi"/>
</dbReference>
<evidence type="ECO:0000256" key="10">
    <source>
        <dbReference type="SAM" id="MobiDB-lite"/>
    </source>
</evidence>
<comment type="similarity">
    <text evidence="2 9">Belongs to the replication factor A protein 1 family.</text>
</comment>
<evidence type="ECO:0000256" key="3">
    <source>
        <dbReference type="ARBA" id="ARBA00022705"/>
    </source>
</evidence>
<dbReference type="Pfam" id="PF16900">
    <property type="entry name" value="REPA_OB_2"/>
    <property type="match status" value="1"/>
</dbReference>
<evidence type="ECO:0000256" key="1">
    <source>
        <dbReference type="ARBA" id="ARBA00004123"/>
    </source>
</evidence>
<comment type="function">
    <text evidence="9">As part of the replication protein A (RPA/RP-A), a single-stranded DNA-binding heterotrimeric complex, may play an essential role in DNA replication, recombination and repair. Binds and stabilizes single-stranded DNA intermediates, preventing complementary DNA reannealing and recruiting different proteins involved in DNA metabolism.</text>
</comment>
<feature type="region of interest" description="Disordered" evidence="10">
    <location>
        <begin position="130"/>
        <end position="155"/>
    </location>
</feature>
<dbReference type="AlphaFoldDB" id="W6ML47"/>
<feature type="domain" description="Replication factor A C-terminal" evidence="13">
    <location>
        <begin position="442"/>
        <end position="594"/>
    </location>
</feature>
<evidence type="ECO:0000256" key="2">
    <source>
        <dbReference type="ARBA" id="ARBA00005690"/>
    </source>
</evidence>
<dbReference type="GeneID" id="34520588"/>
<dbReference type="GO" id="GO:0006260">
    <property type="term" value="P:DNA replication"/>
    <property type="evidence" value="ECO:0007669"/>
    <property type="project" value="UniProtKB-KW"/>
</dbReference>
<keyword evidence="8 9" id="KW-0539">Nucleus</keyword>
<dbReference type="OrthoDB" id="1751331at2759"/>
<dbReference type="GO" id="GO:0006289">
    <property type="term" value="P:nucleotide-excision repair"/>
    <property type="evidence" value="ECO:0007669"/>
    <property type="project" value="EnsemblFungi"/>
</dbReference>
<evidence type="ECO:0000259" key="11">
    <source>
        <dbReference type="Pfam" id="PF01336"/>
    </source>
</evidence>
<dbReference type="GO" id="GO:0003690">
    <property type="term" value="F:double-stranded DNA binding"/>
    <property type="evidence" value="ECO:0007669"/>
    <property type="project" value="EnsemblFungi"/>
</dbReference>
<evidence type="ECO:0000256" key="8">
    <source>
        <dbReference type="ARBA" id="ARBA00023242"/>
    </source>
</evidence>
<dbReference type="InterPro" id="IPR013955">
    <property type="entry name" value="Rep_factor-A_C"/>
</dbReference>
<dbReference type="GO" id="GO:0045184">
    <property type="term" value="P:establishment of protein localization"/>
    <property type="evidence" value="ECO:0007669"/>
    <property type="project" value="EnsemblFungi"/>
</dbReference>
<dbReference type="PANTHER" id="PTHR47165">
    <property type="entry name" value="OS03G0429900 PROTEIN"/>
    <property type="match status" value="1"/>
</dbReference>
<keyword evidence="7 9" id="KW-0238">DNA-binding</keyword>
<dbReference type="STRING" id="1382522.W6ML47"/>
<proteinExistence type="inferred from homology"/>
<dbReference type="HOGENOM" id="CLU_012393_2_0_1"/>
<comment type="subcellular location">
    <subcellularLocation>
        <location evidence="1 9">Nucleus</location>
    </subcellularLocation>
</comment>
<evidence type="ECO:0000259" key="14">
    <source>
        <dbReference type="Pfam" id="PF16900"/>
    </source>
</evidence>
<dbReference type="GO" id="GO:0043565">
    <property type="term" value="F:sequence-specific DNA binding"/>
    <property type="evidence" value="ECO:0007669"/>
    <property type="project" value="EnsemblFungi"/>
</dbReference>
<dbReference type="InterPro" id="IPR004365">
    <property type="entry name" value="NA-bd_OB_tRNA"/>
</dbReference>
<dbReference type="GO" id="GO:0000722">
    <property type="term" value="P:telomere maintenance via recombination"/>
    <property type="evidence" value="ECO:0007669"/>
    <property type="project" value="EnsemblFungi"/>
</dbReference>
<dbReference type="Pfam" id="PF01336">
    <property type="entry name" value="tRNA_anti-codon"/>
    <property type="match status" value="1"/>
</dbReference>
<dbReference type="EMBL" id="HG793128">
    <property type="protein sequence ID" value="CDK27204.1"/>
    <property type="molecule type" value="Genomic_DNA"/>
</dbReference>
<dbReference type="NCBIfam" id="TIGR00617">
    <property type="entry name" value="rpa1"/>
    <property type="match status" value="1"/>
</dbReference>
<comment type="subunit">
    <text evidence="9">Component of the heterotrimeric canonical replication protein A complex (RPA).</text>
</comment>
<dbReference type="CDD" id="cd04475">
    <property type="entry name" value="RPA1_DBD_B"/>
    <property type="match status" value="1"/>
</dbReference>
<dbReference type="Pfam" id="PF04057">
    <property type="entry name" value="Rep-A_N"/>
    <property type="match status" value="1"/>
</dbReference>
<dbReference type="GO" id="GO:0006265">
    <property type="term" value="P:DNA topological change"/>
    <property type="evidence" value="ECO:0007669"/>
    <property type="project" value="EnsemblFungi"/>
</dbReference>
<dbReference type="GO" id="GO:0000724">
    <property type="term" value="P:double-strand break repair via homologous recombination"/>
    <property type="evidence" value="ECO:0007669"/>
    <property type="project" value="EnsemblFungi"/>
</dbReference>
<feature type="domain" description="Replication protein A OB" evidence="14">
    <location>
        <begin position="284"/>
        <end position="379"/>
    </location>
</feature>
<feature type="compositionally biased region" description="Basic and acidic residues" evidence="10">
    <location>
        <begin position="130"/>
        <end position="148"/>
    </location>
</feature>
<dbReference type="InterPro" id="IPR007199">
    <property type="entry name" value="Rep_factor-A_N"/>
</dbReference>
<dbReference type="GO" id="GO:0016567">
    <property type="term" value="P:protein ubiquitination"/>
    <property type="evidence" value="ECO:0007669"/>
    <property type="project" value="EnsemblFungi"/>
</dbReference>
<feature type="domain" description="Replication factor-A protein 1 N-terminal" evidence="12">
    <location>
        <begin position="28"/>
        <end position="108"/>
    </location>
</feature>
<evidence type="ECO:0000256" key="9">
    <source>
        <dbReference type="RuleBase" id="RU364130"/>
    </source>
</evidence>
<dbReference type="GO" id="GO:0030491">
    <property type="term" value="P:heteroduplex formation"/>
    <property type="evidence" value="ECO:0007669"/>
    <property type="project" value="EnsemblFungi"/>
</dbReference>
<dbReference type="FunFam" id="2.40.50.140:FF:000064">
    <property type="entry name" value="Replication protein A subunit"/>
    <property type="match status" value="1"/>
</dbReference>
<evidence type="ECO:0000259" key="13">
    <source>
        <dbReference type="Pfam" id="PF08646"/>
    </source>
</evidence>
<protein>
    <recommendedName>
        <fullName evidence="9">Replication protein A subunit</fullName>
    </recommendedName>
</protein>
<dbReference type="CDD" id="cd04476">
    <property type="entry name" value="RPA1_DBD_C"/>
    <property type="match status" value="1"/>
</dbReference>
<dbReference type="SUPFAM" id="SSF50249">
    <property type="entry name" value="Nucleic acid-binding proteins"/>
    <property type="match status" value="4"/>
</dbReference>